<dbReference type="InterPro" id="IPR022694">
    <property type="entry name" value="3-OHacyl-CoA_DH"/>
</dbReference>
<dbReference type="AlphaFoldDB" id="A0A383RD81"/>
<feature type="binding site" evidence="5">
    <location>
        <position position="96"/>
    </location>
    <ligand>
        <name>NAD(+)</name>
        <dbReference type="ChEBI" id="CHEBI:57540"/>
    </ligand>
</feature>
<dbReference type="Pfam" id="PF00725">
    <property type="entry name" value="3HCDH"/>
    <property type="match status" value="1"/>
</dbReference>
<dbReference type="PANTHER" id="PTHR48075">
    <property type="entry name" value="3-HYDROXYACYL-COA DEHYDROGENASE FAMILY PROTEIN"/>
    <property type="match status" value="1"/>
</dbReference>
<evidence type="ECO:0000259" key="6">
    <source>
        <dbReference type="Pfam" id="PF00725"/>
    </source>
</evidence>
<evidence type="ECO:0000256" key="3">
    <source>
        <dbReference type="ARBA" id="ARBA00023002"/>
    </source>
</evidence>
<dbReference type="InterPro" id="IPR013328">
    <property type="entry name" value="6PGD_dom2"/>
</dbReference>
<reference evidence="9" key="1">
    <citation type="submission" date="2018-08" db="EMBL/GenBank/DDBJ databases">
        <authorList>
            <person name="Chevrot R."/>
        </authorList>
    </citation>
    <scope>NUCLEOTIDE SEQUENCE [LARGE SCALE GENOMIC DNA]</scope>
</reference>
<keyword evidence="3 8" id="KW-0560">Oxidoreductase</keyword>
<feature type="binding site" evidence="5">
    <location>
        <position position="31"/>
    </location>
    <ligand>
        <name>NAD(+)</name>
        <dbReference type="ChEBI" id="CHEBI:57540"/>
    </ligand>
</feature>
<dbReference type="InterPro" id="IPR008927">
    <property type="entry name" value="6-PGluconate_DH-like_C_sf"/>
</dbReference>
<comment type="pathway">
    <text evidence="1">Lipid metabolism; butanoate metabolism.</text>
</comment>
<evidence type="ECO:0000256" key="5">
    <source>
        <dbReference type="PIRSR" id="PIRSR000105-2"/>
    </source>
</evidence>
<evidence type="ECO:0000313" key="8">
    <source>
        <dbReference type="EMBL" id="SYX84226.1"/>
    </source>
</evidence>
<comment type="similarity">
    <text evidence="2">Belongs to the 3-hydroxyacyl-CoA dehydrogenase family.</text>
</comment>
<name>A0A383RD81_PAEAL</name>
<feature type="binding site" evidence="5">
    <location>
        <position position="142"/>
    </location>
    <ligand>
        <name>NAD(+)</name>
        <dbReference type="ChEBI" id="CHEBI:57540"/>
    </ligand>
</feature>
<protein>
    <submittedName>
        <fullName evidence="8">Putative 3-hydroxybutyryl-CoA dehydrogenase</fullName>
        <ecNumber evidence="8">1.1.1.157</ecNumber>
    </submittedName>
</protein>
<dbReference type="EMBL" id="LS992241">
    <property type="protein sequence ID" value="SYX84226.1"/>
    <property type="molecule type" value="Genomic_DNA"/>
</dbReference>
<feature type="site" description="Important for catalytic activity" evidence="4">
    <location>
        <position position="139"/>
    </location>
</feature>
<keyword evidence="5" id="KW-0520">NAD</keyword>
<feature type="domain" description="3-hydroxyacyl-CoA dehydrogenase NAD binding" evidence="7">
    <location>
        <begin position="4"/>
        <end position="182"/>
    </location>
</feature>
<dbReference type="RefSeq" id="WP_138186194.1">
    <property type="nucleotide sequence ID" value="NZ_LS992241.1"/>
</dbReference>
<dbReference type="Gene3D" id="3.40.50.720">
    <property type="entry name" value="NAD(P)-binding Rossmann-like Domain"/>
    <property type="match status" value="1"/>
</dbReference>
<evidence type="ECO:0000256" key="4">
    <source>
        <dbReference type="PIRSR" id="PIRSR000105-1"/>
    </source>
</evidence>
<dbReference type="InterPro" id="IPR036291">
    <property type="entry name" value="NAD(P)-bd_dom_sf"/>
</dbReference>
<dbReference type="SUPFAM" id="SSF51735">
    <property type="entry name" value="NAD(P)-binding Rossmann-fold domains"/>
    <property type="match status" value="1"/>
</dbReference>
<dbReference type="PIRSF" id="PIRSF000105">
    <property type="entry name" value="HCDH"/>
    <property type="match status" value="1"/>
</dbReference>
<accession>A0A383RD81</accession>
<dbReference type="Gene3D" id="1.10.1040.10">
    <property type="entry name" value="N-(1-d-carboxylethyl)-l-norvaline Dehydrogenase, domain 2"/>
    <property type="match status" value="1"/>
</dbReference>
<feature type="binding site" evidence="5">
    <location>
        <begin position="8"/>
        <end position="13"/>
    </location>
    <ligand>
        <name>NAD(+)</name>
        <dbReference type="ChEBI" id="CHEBI:57540"/>
    </ligand>
</feature>
<feature type="binding site" evidence="5">
    <location>
        <position position="273"/>
    </location>
    <ligand>
        <name>NAD(+)</name>
        <dbReference type="ChEBI" id="CHEBI:57540"/>
    </ligand>
</feature>
<evidence type="ECO:0000256" key="2">
    <source>
        <dbReference type="ARBA" id="ARBA00009463"/>
    </source>
</evidence>
<feature type="binding site" evidence="5">
    <location>
        <position position="118"/>
    </location>
    <ligand>
        <name>NAD(+)</name>
        <dbReference type="ChEBI" id="CHEBI:57540"/>
    </ligand>
</feature>
<dbReference type="FunFam" id="3.40.50.720:FF:000009">
    <property type="entry name" value="Fatty oxidation complex, alpha subunit"/>
    <property type="match status" value="1"/>
</dbReference>
<sequence>MKVIGVIGAGVMGTGVAHNFALAGYDVVLVDISEDILARAKEKIASNIRFQGLYNKDFAAEKPETILNRISFTMDYDRLQDADYIIENVPEKWEIKRDVYLMLDRICPDHCIFAVNTSCISITKVASLTNRPTQVIGSHYMNPVIMKPVVEVIKGYHTSEKTIEATVHLLSTLNKEAIIVNDLPGFVSNRISHLFMNEAAFVVQDQVANPKDVDDVFKKCFGHKMGPLETADLIGLDTVVQSLDILYESYQDSKFRCCPLLRKMVEAGTHGRKSGQGFYSYPVYEGSFVKA</sequence>
<dbReference type="Pfam" id="PF02737">
    <property type="entry name" value="3HCDH_N"/>
    <property type="match status" value="1"/>
</dbReference>
<organism evidence="8 9">
    <name type="scientific">Paenibacillus alvei</name>
    <name type="common">Bacillus alvei</name>
    <dbReference type="NCBI Taxonomy" id="44250"/>
    <lineage>
        <taxon>Bacteria</taxon>
        <taxon>Bacillati</taxon>
        <taxon>Bacillota</taxon>
        <taxon>Bacilli</taxon>
        <taxon>Bacillales</taxon>
        <taxon>Paenibacillaceae</taxon>
        <taxon>Paenibacillus</taxon>
    </lineage>
</organism>
<dbReference type="InterPro" id="IPR006108">
    <property type="entry name" value="3HC_DH_C"/>
</dbReference>
<dbReference type="EC" id="1.1.1.157" evidence="8"/>
<evidence type="ECO:0000259" key="7">
    <source>
        <dbReference type="Pfam" id="PF02737"/>
    </source>
</evidence>
<dbReference type="GO" id="GO:0008691">
    <property type="term" value="F:3-hydroxybutyryl-CoA dehydrogenase activity"/>
    <property type="evidence" value="ECO:0007669"/>
    <property type="project" value="UniProtKB-EC"/>
</dbReference>
<dbReference type="Proteomes" id="UP000304148">
    <property type="component" value="Chromosome"/>
</dbReference>
<evidence type="ECO:0000256" key="1">
    <source>
        <dbReference type="ARBA" id="ARBA00005086"/>
    </source>
</evidence>
<proteinExistence type="inferred from homology"/>
<gene>
    <name evidence="8" type="primary">hbd</name>
    <name evidence="8" type="ORF">PBLR_12648</name>
</gene>
<evidence type="ECO:0000313" key="9">
    <source>
        <dbReference type="Proteomes" id="UP000304148"/>
    </source>
</evidence>
<feature type="binding site" evidence="5">
    <location>
        <position position="91"/>
    </location>
    <ligand>
        <name>NAD(+)</name>
        <dbReference type="ChEBI" id="CHEBI:57540"/>
    </ligand>
</feature>
<feature type="domain" description="3-hydroxyacyl-CoA dehydrogenase C-terminal" evidence="6">
    <location>
        <begin position="185"/>
        <end position="281"/>
    </location>
</feature>
<dbReference type="SUPFAM" id="SSF48179">
    <property type="entry name" value="6-phosphogluconate dehydrogenase C-terminal domain-like"/>
    <property type="match status" value="1"/>
</dbReference>
<dbReference type="InterPro" id="IPR006176">
    <property type="entry name" value="3-OHacyl-CoA_DH_NAD-bd"/>
</dbReference>
<dbReference type="GO" id="GO:0070403">
    <property type="term" value="F:NAD+ binding"/>
    <property type="evidence" value="ECO:0007669"/>
    <property type="project" value="InterPro"/>
</dbReference>
<dbReference type="PANTHER" id="PTHR48075:SF5">
    <property type="entry name" value="3-HYDROXYBUTYRYL-COA DEHYDROGENASE"/>
    <property type="match status" value="1"/>
</dbReference>
<dbReference type="GO" id="GO:0006631">
    <property type="term" value="P:fatty acid metabolic process"/>
    <property type="evidence" value="ECO:0007669"/>
    <property type="project" value="InterPro"/>
</dbReference>